<dbReference type="Proteomes" id="UP000002588">
    <property type="component" value="Chromosome"/>
</dbReference>
<dbReference type="STRING" id="62928.azo0631"/>
<dbReference type="Gene3D" id="1.10.3210.10">
    <property type="entry name" value="Hypothetical protein af1432"/>
    <property type="match status" value="2"/>
</dbReference>
<dbReference type="InterPro" id="IPR029016">
    <property type="entry name" value="GAF-like_dom_sf"/>
</dbReference>
<keyword evidence="4" id="KW-1185">Reference proteome</keyword>
<dbReference type="Gene3D" id="3.30.450.40">
    <property type="match status" value="1"/>
</dbReference>
<dbReference type="Gene3D" id="3.30.450.20">
    <property type="entry name" value="PAS domain"/>
    <property type="match status" value="2"/>
</dbReference>
<accession>A1K343</accession>
<protein>
    <submittedName>
        <fullName evidence="3">HD-domain containing protein</fullName>
    </submittedName>
</protein>
<dbReference type="SMART" id="SM00065">
    <property type="entry name" value="GAF"/>
    <property type="match status" value="1"/>
</dbReference>
<dbReference type="AlphaFoldDB" id="A1K343"/>
<dbReference type="RefSeq" id="WP_011764366.1">
    <property type="nucleotide sequence ID" value="NC_008702.1"/>
</dbReference>
<dbReference type="eggNOG" id="COG2206">
    <property type="taxonomic scope" value="Bacteria"/>
</dbReference>
<dbReference type="Pfam" id="PF13487">
    <property type="entry name" value="HD_5"/>
    <property type="match status" value="1"/>
</dbReference>
<dbReference type="SMART" id="SM00471">
    <property type="entry name" value="HDc"/>
    <property type="match status" value="1"/>
</dbReference>
<dbReference type="PANTHER" id="PTHR43155:SF2">
    <property type="entry name" value="CYCLIC DI-GMP PHOSPHODIESTERASE PA4108"/>
    <property type="match status" value="1"/>
</dbReference>
<dbReference type="Pfam" id="PF01590">
    <property type="entry name" value="GAF"/>
    <property type="match status" value="1"/>
</dbReference>
<dbReference type="InterPro" id="IPR003018">
    <property type="entry name" value="GAF"/>
</dbReference>
<dbReference type="EMBL" id="AM406670">
    <property type="protein sequence ID" value="CAL93248.1"/>
    <property type="molecule type" value="Genomic_DNA"/>
</dbReference>
<name>A1K343_AZOSB</name>
<organism evidence="3 4">
    <name type="scientific">Azoarcus sp. (strain BH72)</name>
    <dbReference type="NCBI Taxonomy" id="418699"/>
    <lineage>
        <taxon>Bacteria</taxon>
        <taxon>Pseudomonadati</taxon>
        <taxon>Pseudomonadota</taxon>
        <taxon>Betaproteobacteria</taxon>
        <taxon>Rhodocyclales</taxon>
        <taxon>Zoogloeaceae</taxon>
        <taxon>Azoarcus</taxon>
    </lineage>
</organism>
<dbReference type="InterPro" id="IPR029151">
    <property type="entry name" value="Sensor-like_sf"/>
</dbReference>
<feature type="transmembrane region" description="Helical" evidence="1">
    <location>
        <begin position="12"/>
        <end position="35"/>
    </location>
</feature>
<dbReference type="CDD" id="cd00077">
    <property type="entry name" value="HDc"/>
    <property type="match status" value="2"/>
</dbReference>
<gene>
    <name evidence="3" type="ordered locus">azo0631</name>
</gene>
<keyword evidence="1" id="KW-1133">Transmembrane helix</keyword>
<dbReference type="SUPFAM" id="SSF103190">
    <property type="entry name" value="Sensory domain-like"/>
    <property type="match status" value="1"/>
</dbReference>
<dbReference type="SUPFAM" id="SSF109604">
    <property type="entry name" value="HD-domain/PDEase-like"/>
    <property type="match status" value="2"/>
</dbReference>
<proteinExistence type="predicted"/>
<dbReference type="PROSITE" id="PS51832">
    <property type="entry name" value="HD_GYP"/>
    <property type="match status" value="1"/>
</dbReference>
<dbReference type="KEGG" id="azo:azo0631"/>
<dbReference type="InterPro" id="IPR037522">
    <property type="entry name" value="HD_GYP_dom"/>
</dbReference>
<evidence type="ECO:0000256" key="1">
    <source>
        <dbReference type="SAM" id="Phobius"/>
    </source>
</evidence>
<dbReference type="Gene3D" id="6.10.340.10">
    <property type="match status" value="1"/>
</dbReference>
<keyword evidence="1" id="KW-0472">Membrane</keyword>
<keyword evidence="1" id="KW-0812">Transmembrane</keyword>
<dbReference type="InterPro" id="IPR003607">
    <property type="entry name" value="HD/PDEase_dom"/>
</dbReference>
<dbReference type="PANTHER" id="PTHR43155">
    <property type="entry name" value="CYCLIC DI-GMP PHOSPHODIESTERASE PA4108-RELATED"/>
    <property type="match status" value="1"/>
</dbReference>
<reference evidence="3 4" key="1">
    <citation type="journal article" date="2006" name="Nat. Biotechnol.">
        <title>Complete genome of the mutualistic, N2-fixing grass endophyte Azoarcus sp. strain BH72.</title>
        <authorList>
            <person name="Krause A."/>
            <person name="Ramakumar A."/>
            <person name="Bartels D."/>
            <person name="Battistoni F."/>
            <person name="Bekel T."/>
            <person name="Boch J."/>
            <person name="Boehm M."/>
            <person name="Friedrich F."/>
            <person name="Hurek T."/>
            <person name="Krause L."/>
            <person name="Linke B."/>
            <person name="McHardy A.C."/>
            <person name="Sarkar A."/>
            <person name="Schneiker S."/>
            <person name="Syed A.A."/>
            <person name="Thauer R."/>
            <person name="Vorhoelter F.-J."/>
            <person name="Weidner S."/>
            <person name="Puehler A."/>
            <person name="Reinhold-Hurek B."/>
            <person name="Kaiser O."/>
            <person name="Goesmann A."/>
        </authorList>
    </citation>
    <scope>NUCLEOTIDE SEQUENCE [LARGE SCALE GENOMIC DNA]</scope>
    <source>
        <strain evidence="3 4">BH72</strain>
    </source>
</reference>
<dbReference type="HOGENOM" id="CLU_010403_1_0_4"/>
<evidence type="ECO:0000313" key="4">
    <source>
        <dbReference type="Proteomes" id="UP000002588"/>
    </source>
</evidence>
<evidence type="ECO:0000313" key="3">
    <source>
        <dbReference type="EMBL" id="CAL93248.1"/>
    </source>
</evidence>
<dbReference type="SUPFAM" id="SSF55781">
    <property type="entry name" value="GAF domain-like"/>
    <property type="match status" value="1"/>
</dbReference>
<evidence type="ECO:0000259" key="2">
    <source>
        <dbReference type="PROSITE" id="PS51832"/>
    </source>
</evidence>
<dbReference type="GO" id="GO:0008081">
    <property type="term" value="F:phosphoric diester hydrolase activity"/>
    <property type="evidence" value="ECO:0007669"/>
    <property type="project" value="UniProtKB-ARBA"/>
</dbReference>
<sequence length="999" mass="109264">MPAWRGLRVRFHYVATALLVVLVIALMSVFLLSVLHRFEEMAREHARAVFAQVADRNALKLQETLARAGRVVGAHAAFEAPAYRAALSRLDADAPLAGLFAELRVNPQVYGFYVGFDDGAFLQLVGVRGNAGVIAALSAPASTWFALRSITADGARRVETWRFYDEAAHELGRRSADAVYLPQSRPWYSAAMQRAGLQATDPYVFQSSGELGVTLSQALAGGQGVFGADLALGELAAFVGASLGEWPGGVAVLDGAQRLLLYHASGGLGASRPPTLQPLTSADDPFLGTLRADGLPPASGSVTAVLGRDFVFAGQEVTVAADTTFQVVAFAPVDAFAGAIERARDDLVRVSALVLCISLPIAFFAARHASRTLGLLARDSERVMQMDFSGAVEVRSMFYEIDTLSEAHRTMKASIQARTRALNEALDKLESLVDNGLRLSAERDHERLLAHILGVGKRLCNADAASLLMVTPEGSLRFALRSRNDPLPQMEIPLHDPHTGAPNEHFVAVWVALHRQTVRIDDTATETRFDVSGARGMDSATGYRTVSMLTVPMTSSGGEVIGVLQFLNATDPETGAPVAFPAQLVPYVEALASQSAVALDNHNLLDSQQKLMDALVRLVAGAIDAKSPYTGGHCERVPELAVMLAEAACEADSGPLAAFRFDSEEEWREFRIGAWLHDCGKVTTPEYVVDKATKLETIYNRIHEVRTRFEVLLRDAEIERLQRLLQGEDAEAANTAFAARKARLQDEFRFVAECNIGGEAMEQGHQARLRDIGGQTWLRHFDDRLGLSQDELRRRADLPAAGLPAVETLLADHPWQVVPRPAAQRFDPRYGFRVRVPENLYNFGELYNLSVTRGTLTEEERFKINEHIMQTIIMLDALPLPRQLARVPEYAGTHHETLTGSGYPKGLAQEELSIPARIMAVADIFEALTAADRPYKKAKPLSEAIAILARLARQRHVDPDVFALFLRSGVYLRYAQRFLDPAQIDDVDIDHYLAEVCTA</sequence>
<feature type="domain" description="HD-GYP" evidence="2">
    <location>
        <begin position="761"/>
        <end position="981"/>
    </location>
</feature>